<dbReference type="EMBL" id="MW366843">
    <property type="protein sequence ID" value="QQO90247.1"/>
    <property type="molecule type" value="Genomic_DNA"/>
</dbReference>
<accession>A0A7T8EPF4</accession>
<name>A0A7T8EPF4_9CAUD</name>
<reference evidence="2 3" key="1">
    <citation type="submission" date="2020-12" db="EMBL/GenBank/DDBJ databases">
        <title>Complete genome sequence of Erwinia phage pEa_SNUABM_5.</title>
        <authorList>
            <person name="Kim S.G."/>
            <person name="Lee S.B."/>
            <person name="Kwon J."/>
            <person name="Park S.C."/>
        </authorList>
    </citation>
    <scope>NUCLEOTIDE SEQUENCE [LARGE SCALE GENOMIC DNA]</scope>
</reference>
<sequence length="672" mass="74391">MARFRVRNRANNAWLDCIDTPMYVRTQQGDWAPLLPEKFSVRNLYGKRWHAIDDSFDPTYDDPCLNLETGECGGGPTSQTKGSGTGDGSRGPKYDQLAGYPAGYDLPDAGRVGFGLINNGAAPTGRSINRPGIKTFESYDPVGAGSRTGLGTYANPNLPYASVHGRGAAITETVFAMPSIEGFVELMFASYVAKGMSVDVYHMGVRVASTCGRVGGRSRIKFQFDPDADDMRIMIRVRTEPGAHWSLQVFPPRLVVTSDRGNLELNSQLSYDVINFPDVVHPDYIGTPIFPAPCHASVYPIAERIQDANAFEYYHYIGVVAGWMYLDYTSWETFDFIEVYHSGHRIATTLDAQTGDGYLYFLFDPTTSACYDLMIRVVSKDFGSAASLASNYYNLYCPSERGAREYRHPCESYSVNSMGHPITEDCFALGGQTDIRAGLVQVNSGSFATKFEVFDQAMNLLDTEILPAGASGTLEFWKYPEHTLRQNIVVRVTAPIGCDWQYFVYCPVQPPKIDVSDFLVPYRCVVIEGGATNPPFADALPWFAYAFTQDGGRTVSGGVETTHSDNGGYMNFWGGSQGWLKFNNSFVKPIKQITFQWRFDGNNGSWHDMSIFERYAGRGAAQRVFSNTQMQTITFNTNIPAGEEIWLYAFGGGDRGDSNDLAYLAVTNIVFG</sequence>
<dbReference type="Proteomes" id="UP000596123">
    <property type="component" value="Segment"/>
</dbReference>
<protein>
    <submittedName>
        <fullName evidence="2">Uncharacterized protein</fullName>
    </submittedName>
</protein>
<gene>
    <name evidence="2" type="ORF">pEaSNUABM5_00105</name>
</gene>
<feature type="region of interest" description="Disordered" evidence="1">
    <location>
        <begin position="67"/>
        <end position="94"/>
    </location>
</feature>
<evidence type="ECO:0000256" key="1">
    <source>
        <dbReference type="SAM" id="MobiDB-lite"/>
    </source>
</evidence>
<keyword evidence="3" id="KW-1185">Reference proteome</keyword>
<evidence type="ECO:0000313" key="3">
    <source>
        <dbReference type="Proteomes" id="UP000596123"/>
    </source>
</evidence>
<proteinExistence type="predicted"/>
<organism evidence="2 3">
    <name type="scientific">Erwinia phage pEa_SNUABM_5</name>
    <dbReference type="NCBI Taxonomy" id="2797313"/>
    <lineage>
        <taxon>Viruses</taxon>
        <taxon>Duplodnaviria</taxon>
        <taxon>Heunggongvirae</taxon>
        <taxon>Uroviricota</taxon>
        <taxon>Caudoviricetes</taxon>
        <taxon>Rivsvirus</taxon>
        <taxon>Rivsvirus SNUABM5</taxon>
    </lineage>
</organism>
<evidence type="ECO:0000313" key="2">
    <source>
        <dbReference type="EMBL" id="QQO90247.1"/>
    </source>
</evidence>